<organism evidence="2 3">
    <name type="scientific">Candidatus Seongchinamella marina</name>
    <dbReference type="NCBI Taxonomy" id="2518990"/>
    <lineage>
        <taxon>Bacteria</taxon>
        <taxon>Pseudomonadati</taxon>
        <taxon>Pseudomonadota</taxon>
        <taxon>Gammaproteobacteria</taxon>
        <taxon>Cellvibrionales</taxon>
        <taxon>Halieaceae</taxon>
        <taxon>Seongchinamella</taxon>
    </lineage>
</organism>
<gene>
    <name evidence="2" type="ORF">EYC87_15945</name>
</gene>
<dbReference type="Gene3D" id="3.40.50.300">
    <property type="entry name" value="P-loop containing nucleotide triphosphate hydrolases"/>
    <property type="match status" value="1"/>
</dbReference>
<dbReference type="PANTHER" id="PTHR10605:SF56">
    <property type="entry name" value="BIFUNCTIONAL HEPARAN SULFATE N-DEACETYLASE_N-SULFOTRANSFERASE"/>
    <property type="match status" value="1"/>
</dbReference>
<evidence type="ECO:0000313" key="3">
    <source>
        <dbReference type="Proteomes" id="UP001143307"/>
    </source>
</evidence>
<comment type="caution">
    <text evidence="2">The sequence shown here is derived from an EMBL/GenBank/DDBJ whole genome shotgun (WGS) entry which is preliminary data.</text>
</comment>
<dbReference type="Pfam" id="PF13469">
    <property type="entry name" value="Sulfotransfer_3"/>
    <property type="match status" value="1"/>
</dbReference>
<evidence type="ECO:0000313" key="2">
    <source>
        <dbReference type="EMBL" id="MCX2975082.1"/>
    </source>
</evidence>
<dbReference type="Proteomes" id="UP001143307">
    <property type="component" value="Unassembled WGS sequence"/>
</dbReference>
<dbReference type="InterPro" id="IPR027417">
    <property type="entry name" value="P-loop_NTPase"/>
</dbReference>
<proteinExistence type="predicted"/>
<reference evidence="2" key="1">
    <citation type="submission" date="2019-02" db="EMBL/GenBank/DDBJ databases">
        <authorList>
            <person name="Li S.-H."/>
        </authorList>
    </citation>
    <scope>NUCLEOTIDE SEQUENCE</scope>
    <source>
        <strain evidence="2">IMCC8485</strain>
    </source>
</reference>
<keyword evidence="3" id="KW-1185">Reference proteome</keyword>
<name>A0ABT3SYK9_9GAMM</name>
<protein>
    <recommendedName>
        <fullName evidence="4">Sulfotransferase</fullName>
    </recommendedName>
</protein>
<dbReference type="PANTHER" id="PTHR10605">
    <property type="entry name" value="HEPARAN SULFATE SULFOTRANSFERASE"/>
    <property type="match status" value="1"/>
</dbReference>
<dbReference type="EMBL" id="SHNP01000006">
    <property type="protein sequence ID" value="MCX2975082.1"/>
    <property type="molecule type" value="Genomic_DNA"/>
</dbReference>
<dbReference type="RefSeq" id="WP_279253749.1">
    <property type="nucleotide sequence ID" value="NZ_SHNP01000006.1"/>
</dbReference>
<dbReference type="InterPro" id="IPR037359">
    <property type="entry name" value="NST/OST"/>
</dbReference>
<keyword evidence="1" id="KW-0808">Transferase</keyword>
<evidence type="ECO:0000256" key="1">
    <source>
        <dbReference type="ARBA" id="ARBA00022679"/>
    </source>
</evidence>
<dbReference type="SUPFAM" id="SSF52540">
    <property type="entry name" value="P-loop containing nucleoside triphosphate hydrolases"/>
    <property type="match status" value="1"/>
</dbReference>
<evidence type="ECO:0008006" key="4">
    <source>
        <dbReference type="Google" id="ProtNLM"/>
    </source>
</evidence>
<accession>A0ABT3SYK9</accession>
<sequence>MSLPSFLCIGAQKAATSWLYAKLIQHPDVWMPPVKELHYFDHLYVDDNRQWTEGHIKSGVRSNISSHVHNSEYINLDYVKYLADLAQVELFSEKWYRSAFGRATADGKTLGDITPEYCTVPREGIQHIKRLLGTPKIIYMIRDPASRARSQLRMTVERKFGKKMKCLSTSQWQEAFEATPILNRGDYRNYIPVWDDEIPAEDLLYIPFKQVSREAKNTMLKIEKHIGLSPFDGYTNLSKAAHVTQKIKIPDHILEPLDTDFKLQNEFLRERFGSDFTRQI</sequence>